<evidence type="ECO:0000256" key="1">
    <source>
        <dbReference type="SAM" id="SignalP"/>
    </source>
</evidence>
<dbReference type="Proteomes" id="UP000092445">
    <property type="component" value="Unassembled WGS sequence"/>
</dbReference>
<protein>
    <submittedName>
        <fullName evidence="2">Uncharacterized protein</fullName>
    </submittedName>
</protein>
<proteinExistence type="predicted"/>
<sequence length="116" mass="13329">MFLTLITLIQVFKAVIGRLSSAPYVCLMPRTALPGRFTRPFLRFVKTLYYNHPRTRPRITPRLETKCKIDYSTKQAGITKSPFKTFTSNSGMDSKELIAFYPVAIDLEAEINYSEQ</sequence>
<dbReference type="AlphaFoldDB" id="A0A1B0A0A0"/>
<evidence type="ECO:0000313" key="2">
    <source>
        <dbReference type="EnsemblMetazoa" id="GPAI030492-PA"/>
    </source>
</evidence>
<dbReference type="EnsemblMetazoa" id="GPAI030492-RA">
    <property type="protein sequence ID" value="GPAI030492-PA"/>
    <property type="gene ID" value="GPAI030492"/>
</dbReference>
<feature type="signal peptide" evidence="1">
    <location>
        <begin position="1"/>
        <end position="17"/>
    </location>
</feature>
<keyword evidence="3" id="KW-1185">Reference proteome</keyword>
<name>A0A1B0A0A0_GLOPL</name>
<keyword evidence="1" id="KW-0732">Signal</keyword>
<dbReference type="VEuPathDB" id="VectorBase:GPAI030492"/>
<evidence type="ECO:0000313" key="3">
    <source>
        <dbReference type="Proteomes" id="UP000092445"/>
    </source>
</evidence>
<organism evidence="2 3">
    <name type="scientific">Glossina pallidipes</name>
    <name type="common">Tsetse fly</name>
    <dbReference type="NCBI Taxonomy" id="7398"/>
    <lineage>
        <taxon>Eukaryota</taxon>
        <taxon>Metazoa</taxon>
        <taxon>Ecdysozoa</taxon>
        <taxon>Arthropoda</taxon>
        <taxon>Hexapoda</taxon>
        <taxon>Insecta</taxon>
        <taxon>Pterygota</taxon>
        <taxon>Neoptera</taxon>
        <taxon>Endopterygota</taxon>
        <taxon>Diptera</taxon>
        <taxon>Brachycera</taxon>
        <taxon>Muscomorpha</taxon>
        <taxon>Hippoboscoidea</taxon>
        <taxon>Glossinidae</taxon>
        <taxon>Glossina</taxon>
    </lineage>
</organism>
<reference evidence="3" key="1">
    <citation type="submission" date="2014-03" db="EMBL/GenBank/DDBJ databases">
        <authorList>
            <person name="Aksoy S."/>
            <person name="Warren W."/>
            <person name="Wilson R.K."/>
        </authorList>
    </citation>
    <scope>NUCLEOTIDE SEQUENCE [LARGE SCALE GENOMIC DNA]</scope>
    <source>
        <strain evidence="3">IAEA</strain>
    </source>
</reference>
<reference evidence="2" key="2">
    <citation type="submission" date="2020-05" db="UniProtKB">
        <authorList>
            <consortium name="EnsemblMetazoa"/>
        </authorList>
    </citation>
    <scope>IDENTIFICATION</scope>
    <source>
        <strain evidence="2">IAEA</strain>
    </source>
</reference>
<accession>A0A1B0A0A0</accession>
<feature type="chain" id="PRO_5008403339" evidence="1">
    <location>
        <begin position="18"/>
        <end position="116"/>
    </location>
</feature>